<dbReference type="Proteomes" id="UP001141422">
    <property type="component" value="Unassembled WGS sequence"/>
</dbReference>
<dbReference type="InterPro" id="IPR051813">
    <property type="entry name" value="HepT_RNase_toxin"/>
</dbReference>
<keyword evidence="4" id="KW-0547">Nucleotide-binding</keyword>
<dbReference type="InterPro" id="IPR008201">
    <property type="entry name" value="HepT-like"/>
</dbReference>
<proteinExistence type="predicted"/>
<organism evidence="6 7">
    <name type="scientific">Methanocorpusculum petauri</name>
    <dbReference type="NCBI Taxonomy" id="3002863"/>
    <lineage>
        <taxon>Archaea</taxon>
        <taxon>Methanobacteriati</taxon>
        <taxon>Methanobacteriota</taxon>
        <taxon>Stenosarchaea group</taxon>
        <taxon>Methanomicrobia</taxon>
        <taxon>Methanomicrobiales</taxon>
        <taxon>Methanocorpusculaceae</taxon>
        <taxon>Methanocorpusculum</taxon>
    </lineage>
</organism>
<comment type="caution">
    <text evidence="6">The sequence shown here is derived from an EMBL/GenBank/DDBJ whole genome shotgun (WGS) entry which is preliminary data.</text>
</comment>
<evidence type="ECO:0000313" key="6">
    <source>
        <dbReference type="EMBL" id="MCZ0860180.1"/>
    </source>
</evidence>
<dbReference type="RefSeq" id="WP_268924400.1">
    <property type="nucleotide sequence ID" value="NZ_JAPTGB010000004.1"/>
</dbReference>
<evidence type="ECO:0000256" key="2">
    <source>
        <dbReference type="ARBA" id="ARBA00022649"/>
    </source>
</evidence>
<keyword evidence="3" id="KW-0540">Nuclease</keyword>
<accession>A0ABT4IEL7</accession>
<evidence type="ECO:0000256" key="3">
    <source>
        <dbReference type="ARBA" id="ARBA00022722"/>
    </source>
</evidence>
<dbReference type="Pfam" id="PF01934">
    <property type="entry name" value="HepT-like"/>
    <property type="match status" value="1"/>
</dbReference>
<gene>
    <name evidence="6" type="ORF">O0S10_02910</name>
</gene>
<evidence type="ECO:0000256" key="1">
    <source>
        <dbReference type="ARBA" id="ARBA00022553"/>
    </source>
</evidence>
<dbReference type="EMBL" id="JAPTGB010000004">
    <property type="protein sequence ID" value="MCZ0860180.1"/>
    <property type="molecule type" value="Genomic_DNA"/>
</dbReference>
<sequence length="113" mass="13109">MSPRKEVQVYLFDILFQIEVIESELPAISHEEFMKRALYQNAMIRSIEVIGEAVKNIPDTYKAEHPEIPWKEMAGTRDKLIHGYAAIDLMQIWNILQYDIPPLKRGIVKLLSA</sequence>
<evidence type="ECO:0000256" key="4">
    <source>
        <dbReference type="ARBA" id="ARBA00022741"/>
    </source>
</evidence>
<dbReference type="PANTHER" id="PTHR34139">
    <property type="entry name" value="UPF0331 PROTEIN MJ0127"/>
    <property type="match status" value="1"/>
</dbReference>
<keyword evidence="5" id="KW-0378">Hydrolase</keyword>
<name>A0ABT4IEL7_9EURY</name>
<dbReference type="PANTHER" id="PTHR34139:SF1">
    <property type="entry name" value="RNASE MJ1380-RELATED"/>
    <property type="match status" value="1"/>
</dbReference>
<protein>
    <submittedName>
        <fullName evidence="6">DUF86 domain-containing protein</fullName>
    </submittedName>
</protein>
<evidence type="ECO:0000313" key="7">
    <source>
        <dbReference type="Proteomes" id="UP001141422"/>
    </source>
</evidence>
<reference evidence="6" key="1">
    <citation type="submission" date="2022-12" db="EMBL/GenBank/DDBJ databases">
        <title>Isolation and characterisation of novel Methanocorpusculum spp. from native Australian herbivores indicates the genus is ancestrally host-associated.</title>
        <authorList>
            <person name="Volmer J.G."/>
            <person name="Soo R.M."/>
            <person name="Evans P.N."/>
            <person name="Hoedt E.C."/>
            <person name="Astorga Alsina A.L."/>
            <person name="Woodcroft B.J."/>
            <person name="Tyson G.W."/>
            <person name="Hugenholtz P."/>
            <person name="Morrison M."/>
        </authorList>
    </citation>
    <scope>NUCLEOTIDE SEQUENCE</scope>
    <source>
        <strain evidence="6">MG</strain>
    </source>
</reference>
<evidence type="ECO:0000256" key="5">
    <source>
        <dbReference type="ARBA" id="ARBA00022801"/>
    </source>
</evidence>
<keyword evidence="1" id="KW-0597">Phosphoprotein</keyword>
<keyword evidence="2" id="KW-1277">Toxin-antitoxin system</keyword>
<keyword evidence="7" id="KW-1185">Reference proteome</keyword>